<evidence type="ECO:0000313" key="5">
    <source>
        <dbReference type="Proteomes" id="UP000260758"/>
    </source>
</evidence>
<proteinExistence type="predicted"/>
<evidence type="ECO:0000313" key="1">
    <source>
        <dbReference type="EMBL" id="RGK43410.1"/>
    </source>
</evidence>
<evidence type="ECO:0000313" key="4">
    <source>
        <dbReference type="Proteomes" id="UP000260717"/>
    </source>
</evidence>
<dbReference type="Proteomes" id="UP000261052">
    <property type="component" value="Unassembled WGS sequence"/>
</dbReference>
<dbReference type="NCBIfam" id="TIGR01784">
    <property type="entry name" value="T_den_put_tspse"/>
    <property type="match status" value="1"/>
</dbReference>
<protein>
    <submittedName>
        <fullName evidence="1">Rpn family recombination-promoting nuclease/putative transposase</fullName>
    </submittedName>
</protein>
<evidence type="ECO:0000313" key="3">
    <source>
        <dbReference type="EMBL" id="RGM73397.1"/>
    </source>
</evidence>
<comment type="caution">
    <text evidence="1">The sequence shown here is derived from an EMBL/GenBank/DDBJ whole genome shotgun (WGS) entry which is preliminary data.</text>
</comment>
<dbReference type="Pfam" id="PF12784">
    <property type="entry name" value="PDDEXK_2"/>
    <property type="match status" value="1"/>
</dbReference>
<dbReference type="Proteomes" id="UP000260717">
    <property type="component" value="Unassembled WGS sequence"/>
</dbReference>
<evidence type="ECO:0000313" key="6">
    <source>
        <dbReference type="Proteomes" id="UP000261052"/>
    </source>
</evidence>
<reference evidence="4 5" key="1">
    <citation type="submission" date="2018-08" db="EMBL/GenBank/DDBJ databases">
        <title>A genome reference for cultivated species of the human gut microbiota.</title>
        <authorList>
            <person name="Zou Y."/>
            <person name="Xue W."/>
            <person name="Luo G."/>
        </authorList>
    </citation>
    <scope>NUCLEOTIDE SEQUENCE [LARGE SCALE GENOMIC DNA]</scope>
    <source>
        <strain evidence="3 5">OM07-13</strain>
        <strain evidence="2 4">OM08-12AT</strain>
        <strain evidence="1 6">TF11-15AC</strain>
    </source>
</reference>
<accession>A0A3E4M110</accession>
<name>A0A3E4M110_9FIRM</name>
<dbReference type="Proteomes" id="UP000260758">
    <property type="component" value="Unassembled WGS sequence"/>
</dbReference>
<dbReference type="InterPro" id="IPR010106">
    <property type="entry name" value="RpnA"/>
</dbReference>
<gene>
    <name evidence="3" type="ORF">DXB99_04190</name>
    <name evidence="2" type="ORF">DXC13_10695</name>
    <name evidence="1" type="ORF">DXD13_07275</name>
</gene>
<dbReference type="EMBL" id="QSQP01000007">
    <property type="protein sequence ID" value="RGK43410.1"/>
    <property type="molecule type" value="Genomic_DNA"/>
</dbReference>
<dbReference type="EMBL" id="QSTP01000002">
    <property type="protein sequence ID" value="RGM73397.1"/>
    <property type="molecule type" value="Genomic_DNA"/>
</dbReference>
<dbReference type="AlphaFoldDB" id="A0A3E4M110"/>
<dbReference type="EMBL" id="QSTI01000017">
    <property type="protein sequence ID" value="RGM47289.1"/>
    <property type="molecule type" value="Genomic_DNA"/>
</dbReference>
<evidence type="ECO:0000313" key="2">
    <source>
        <dbReference type="EMBL" id="RGM47289.1"/>
    </source>
</evidence>
<organism evidence="1 6">
    <name type="scientific">Agathobacter rectalis</name>
    <dbReference type="NCBI Taxonomy" id="39491"/>
    <lineage>
        <taxon>Bacteria</taxon>
        <taxon>Bacillati</taxon>
        <taxon>Bacillota</taxon>
        <taxon>Clostridia</taxon>
        <taxon>Lachnospirales</taxon>
        <taxon>Lachnospiraceae</taxon>
        <taxon>Agathobacter</taxon>
    </lineage>
</organism>
<sequence>MIKKYEDLTISDDFMFGIIMRQAKYCKPFLETVLDIKIKHIEYPKVQEVINLDVKAKSIRLDVYVDDGENTVYNIEMQNISKPDQPKRMRYYQDLIDLDLIDKGQSYKELKNNIIIFVCTFDPFKLGRHYYSFENICVEDHGLRLNDGTKKIILNTKGIIDDITINLKTLLDFIDGSAPLDSFTRELSDAVEDARHSKKWRVQYMNLQLAYLDKLDEGKEIGEKIGKEIGEKIGKEIGEKIGRENTQKENAKRMIAAKKIPLEDISFYTGLSLTEVETLKKELSAQ</sequence>